<dbReference type="Proteomes" id="UP000027451">
    <property type="component" value="Unassembled WGS sequence"/>
</dbReference>
<reference evidence="1 2" key="1">
    <citation type="submission" date="2014-03" db="EMBL/GenBank/DDBJ databases">
        <title>Draft Genome Sequences of Four Burkholderia Strains.</title>
        <authorList>
            <person name="Liu X.Y."/>
            <person name="Li C.X."/>
            <person name="Xu J.H."/>
        </authorList>
    </citation>
    <scope>NUCLEOTIDE SEQUENCE [LARGE SCALE GENOMIC DNA]</scope>
    <source>
        <strain evidence="1 2">OP-1</strain>
    </source>
</reference>
<dbReference type="AlphaFoldDB" id="A0A656QIN8"/>
<evidence type="ECO:0000313" key="2">
    <source>
        <dbReference type="Proteomes" id="UP000027451"/>
    </source>
</evidence>
<accession>A0A656QIN8</accession>
<organism evidence="1 2">
    <name type="scientific">Caballeronia zhejiangensis</name>
    <dbReference type="NCBI Taxonomy" id="871203"/>
    <lineage>
        <taxon>Bacteria</taxon>
        <taxon>Pseudomonadati</taxon>
        <taxon>Pseudomonadota</taxon>
        <taxon>Betaproteobacteria</taxon>
        <taxon>Burkholderiales</taxon>
        <taxon>Burkholderiaceae</taxon>
        <taxon>Caballeronia</taxon>
    </lineage>
</organism>
<keyword evidence="2" id="KW-1185">Reference proteome</keyword>
<gene>
    <name evidence="1" type="ORF">BG60_08175</name>
</gene>
<protein>
    <recommendedName>
        <fullName evidence="3">Inovirus Gp2 family protein</fullName>
    </recommendedName>
</protein>
<sequence length="189" mass="22776">MKIRYNERQKKKVLELEEGMFEWRSRHLIISVTFNYKPEYRHRMTFDDVCHHRDKFISNMKMNGLLGKINGYAWKIEEGDISGGLHIHWIFFYDGKYRQDVLIARSLIDYWSERITRGMGDGWNSNHRKERYEERGHGIGVGQIDRNDMVRRDALRKNLEYLTKACSYPATRTNRYRHMFGASQLPRPR</sequence>
<evidence type="ECO:0008006" key="3">
    <source>
        <dbReference type="Google" id="ProtNLM"/>
    </source>
</evidence>
<evidence type="ECO:0000313" key="1">
    <source>
        <dbReference type="EMBL" id="KDR29289.1"/>
    </source>
</evidence>
<proteinExistence type="predicted"/>
<dbReference type="EMBL" id="JFHD01000014">
    <property type="protein sequence ID" value="KDR29289.1"/>
    <property type="molecule type" value="Genomic_DNA"/>
</dbReference>
<name>A0A656QIN8_9BURK</name>
<dbReference type="OrthoDB" id="8592743at2"/>
<dbReference type="RefSeq" id="WP_008352275.1">
    <property type="nucleotide sequence ID" value="NZ_CP084283.1"/>
</dbReference>
<comment type="caution">
    <text evidence="1">The sequence shown here is derived from an EMBL/GenBank/DDBJ whole genome shotgun (WGS) entry which is preliminary data.</text>
</comment>